<evidence type="ECO:0000313" key="2">
    <source>
        <dbReference type="EMBL" id="GAH18246.1"/>
    </source>
</evidence>
<dbReference type="EMBL" id="BART01031979">
    <property type="protein sequence ID" value="GAH18246.1"/>
    <property type="molecule type" value="Genomic_DNA"/>
</dbReference>
<accession>X1DBT8</accession>
<evidence type="ECO:0000259" key="1">
    <source>
        <dbReference type="Pfam" id="PF02607"/>
    </source>
</evidence>
<dbReference type="InterPro" id="IPR036594">
    <property type="entry name" value="Meth_synthase_dom"/>
</dbReference>
<feature type="domain" description="B12-binding N-terminal" evidence="1">
    <location>
        <begin position="10"/>
        <end position="56"/>
    </location>
</feature>
<dbReference type="AlphaFoldDB" id="X1DBT8"/>
<sequence length="56" mass="6165">MSNWESKQSEFTKIILAGDEEAAVSLARTELEGGATPVEFFDNCISPSLQDIGKRF</sequence>
<comment type="caution">
    <text evidence="2">The sequence shown here is derived from an EMBL/GenBank/DDBJ whole genome shotgun (WGS) entry which is preliminary data.</text>
</comment>
<dbReference type="Gene3D" id="1.10.1240.10">
    <property type="entry name" value="Methionine synthase domain"/>
    <property type="match status" value="1"/>
</dbReference>
<protein>
    <recommendedName>
        <fullName evidence="1">B12-binding N-terminal domain-containing protein</fullName>
    </recommendedName>
</protein>
<reference evidence="2" key="1">
    <citation type="journal article" date="2014" name="Front. Microbiol.">
        <title>High frequency of phylogenetically diverse reductive dehalogenase-homologous genes in deep subseafloor sedimentary metagenomes.</title>
        <authorList>
            <person name="Kawai M."/>
            <person name="Futagami T."/>
            <person name="Toyoda A."/>
            <person name="Takaki Y."/>
            <person name="Nishi S."/>
            <person name="Hori S."/>
            <person name="Arai W."/>
            <person name="Tsubouchi T."/>
            <person name="Morono Y."/>
            <person name="Uchiyama I."/>
            <person name="Ito T."/>
            <person name="Fujiyama A."/>
            <person name="Inagaki F."/>
            <person name="Takami H."/>
        </authorList>
    </citation>
    <scope>NUCLEOTIDE SEQUENCE</scope>
    <source>
        <strain evidence="2">Expedition CK06-06</strain>
    </source>
</reference>
<dbReference type="InterPro" id="IPR003759">
    <property type="entry name" value="Cbl-bd_cap"/>
</dbReference>
<feature type="non-terminal residue" evidence="2">
    <location>
        <position position="56"/>
    </location>
</feature>
<organism evidence="2">
    <name type="scientific">marine sediment metagenome</name>
    <dbReference type="NCBI Taxonomy" id="412755"/>
    <lineage>
        <taxon>unclassified sequences</taxon>
        <taxon>metagenomes</taxon>
        <taxon>ecological metagenomes</taxon>
    </lineage>
</organism>
<proteinExistence type="predicted"/>
<name>X1DBT8_9ZZZZ</name>
<gene>
    <name evidence="2" type="ORF">S01H4_55411</name>
</gene>
<dbReference type="Pfam" id="PF02607">
    <property type="entry name" value="B12-binding_2"/>
    <property type="match status" value="1"/>
</dbReference>